<dbReference type="Pfam" id="PF00732">
    <property type="entry name" value="GMC_oxred_N"/>
    <property type="match status" value="1"/>
</dbReference>
<dbReference type="Gene3D" id="3.50.50.60">
    <property type="entry name" value="FAD/NAD(P)-binding domain"/>
    <property type="match status" value="1"/>
</dbReference>
<evidence type="ECO:0000259" key="3">
    <source>
        <dbReference type="PROSITE" id="PS00623"/>
    </source>
</evidence>
<keyword evidence="6" id="KW-1185">Reference proteome</keyword>
<dbReference type="PANTHER" id="PTHR11552:SF210">
    <property type="entry name" value="GLUCOSE-METHANOL-CHOLINE OXIDOREDUCTASE N-TERMINAL DOMAIN-CONTAINING PROTEIN-RELATED"/>
    <property type="match status" value="1"/>
</dbReference>
<dbReference type="SUPFAM" id="SSF51905">
    <property type="entry name" value="FAD/NAD(P)-binding domain"/>
    <property type="match status" value="1"/>
</dbReference>
<sequence>MASHGNPTSFAATVFDYIIVGGGTAGLTLAARLTETPNITVGVLEAGLDRTSDPKVLTPGFAPSMWDDPDYDWIFKTTPQIHGNNRVVSHPRGKQLGGSSAINFDYWTHASQRDIDDWGELGNPGWSWDELFPYFLKSETYNPPPPSTSSQVDTTFVSPPLHGITGPVQDSFPPFYDNFYKSWEPTYKNLGLGPTGDPKGGRAIGAYTTLLTIEPKNASRSYAGTAYWRPNAGRKNLVVLTGALATRIIFARDKGVLVATGVSFTVDGESYTVSATGEVILCAGAFQSPQLLELSGIGDASLLKSKGINLVYDNPNVGENLQDHVYVPLGFEAAPGEVTFESLRNETNLAEAVVDYTVNHTGPLASGTSNAYISFSQILDALSKGEQSKHGKPAK</sequence>
<keyword evidence="2" id="KW-0274">FAD</keyword>
<evidence type="ECO:0000256" key="2">
    <source>
        <dbReference type="RuleBase" id="RU003968"/>
    </source>
</evidence>
<comment type="caution">
    <text evidence="5">The sequence shown here is derived from an EMBL/GenBank/DDBJ whole genome shotgun (WGS) entry which is preliminary data.</text>
</comment>
<proteinExistence type="inferred from homology"/>
<evidence type="ECO:0000313" key="5">
    <source>
        <dbReference type="EMBL" id="KAK3171253.1"/>
    </source>
</evidence>
<accession>A0AAE0DLD1</accession>
<reference evidence="5" key="1">
    <citation type="submission" date="2022-11" db="EMBL/GenBank/DDBJ databases">
        <title>Chromosomal genome sequence assembly and mating type (MAT) locus characterization of the leprose asexual lichenized fungus Lepraria neglecta (Nyl.) Erichsen.</title>
        <authorList>
            <person name="Allen J.L."/>
            <person name="Pfeffer B."/>
        </authorList>
    </citation>
    <scope>NUCLEOTIDE SEQUENCE</scope>
    <source>
        <strain evidence="5">Allen 5258</strain>
    </source>
</reference>
<comment type="similarity">
    <text evidence="1 2">Belongs to the GMC oxidoreductase family.</text>
</comment>
<evidence type="ECO:0000313" key="6">
    <source>
        <dbReference type="Proteomes" id="UP001276659"/>
    </source>
</evidence>
<evidence type="ECO:0000256" key="1">
    <source>
        <dbReference type="ARBA" id="ARBA00010790"/>
    </source>
</evidence>
<organism evidence="5 6">
    <name type="scientific">Lepraria neglecta</name>
    <dbReference type="NCBI Taxonomy" id="209136"/>
    <lineage>
        <taxon>Eukaryota</taxon>
        <taxon>Fungi</taxon>
        <taxon>Dikarya</taxon>
        <taxon>Ascomycota</taxon>
        <taxon>Pezizomycotina</taxon>
        <taxon>Lecanoromycetes</taxon>
        <taxon>OSLEUM clade</taxon>
        <taxon>Lecanoromycetidae</taxon>
        <taxon>Lecanorales</taxon>
        <taxon>Lecanorineae</taxon>
        <taxon>Stereocaulaceae</taxon>
        <taxon>Lepraria</taxon>
    </lineage>
</organism>
<protein>
    <recommendedName>
        <fullName evidence="3 4">Glucose-methanol-choline oxidoreductase N-terminal domain-containing protein</fullName>
    </recommendedName>
</protein>
<dbReference type="EMBL" id="JASNWA010000008">
    <property type="protein sequence ID" value="KAK3171253.1"/>
    <property type="molecule type" value="Genomic_DNA"/>
</dbReference>
<dbReference type="Proteomes" id="UP001276659">
    <property type="component" value="Unassembled WGS sequence"/>
</dbReference>
<dbReference type="InterPro" id="IPR000172">
    <property type="entry name" value="GMC_OxRdtase_N"/>
</dbReference>
<dbReference type="InterPro" id="IPR012132">
    <property type="entry name" value="GMC_OxRdtase"/>
</dbReference>
<dbReference type="GO" id="GO:0050660">
    <property type="term" value="F:flavin adenine dinucleotide binding"/>
    <property type="evidence" value="ECO:0007669"/>
    <property type="project" value="InterPro"/>
</dbReference>
<dbReference type="AlphaFoldDB" id="A0AAE0DLD1"/>
<name>A0AAE0DLD1_9LECA</name>
<evidence type="ECO:0000259" key="4">
    <source>
        <dbReference type="PROSITE" id="PS00624"/>
    </source>
</evidence>
<dbReference type="Gene3D" id="3.30.560.10">
    <property type="entry name" value="Glucose Oxidase, domain 3"/>
    <property type="match status" value="1"/>
</dbReference>
<dbReference type="PANTHER" id="PTHR11552">
    <property type="entry name" value="GLUCOSE-METHANOL-CHOLINE GMC OXIDOREDUCTASE"/>
    <property type="match status" value="1"/>
</dbReference>
<gene>
    <name evidence="5" type="ORF">OEA41_003337</name>
</gene>
<dbReference type="GO" id="GO:0016614">
    <property type="term" value="F:oxidoreductase activity, acting on CH-OH group of donors"/>
    <property type="evidence" value="ECO:0007669"/>
    <property type="project" value="InterPro"/>
</dbReference>
<dbReference type="InterPro" id="IPR036188">
    <property type="entry name" value="FAD/NAD-bd_sf"/>
</dbReference>
<keyword evidence="2" id="KW-0285">Flavoprotein</keyword>
<dbReference type="PROSITE" id="PS00624">
    <property type="entry name" value="GMC_OXRED_2"/>
    <property type="match status" value="1"/>
</dbReference>
<dbReference type="PROSITE" id="PS00623">
    <property type="entry name" value="GMC_OXRED_1"/>
    <property type="match status" value="1"/>
</dbReference>
<feature type="domain" description="Glucose-methanol-choline oxidoreductase N-terminal" evidence="3">
    <location>
        <begin position="93"/>
        <end position="116"/>
    </location>
</feature>
<feature type="domain" description="Glucose-methanol-choline oxidoreductase N-terminal" evidence="4">
    <location>
        <begin position="284"/>
        <end position="298"/>
    </location>
</feature>